<evidence type="ECO:0000313" key="2">
    <source>
        <dbReference type="EMBL" id="KAJ8388403.1"/>
    </source>
</evidence>
<sequence>MGNHLCGTLNKRKEDADGNEGRATDRKQHSVRKPPKEEVLYATIDHGDEKEQRKTNDDGEDGCDYAVINVSSAPARPAASEEDCMEDYVLMR</sequence>
<dbReference type="Proteomes" id="UP001221898">
    <property type="component" value="Unassembled WGS sequence"/>
</dbReference>
<gene>
    <name evidence="2" type="ORF">AAFF_G00134290</name>
</gene>
<protein>
    <submittedName>
        <fullName evidence="2">Uncharacterized protein</fullName>
    </submittedName>
</protein>
<feature type="region of interest" description="Disordered" evidence="1">
    <location>
        <begin position="1"/>
        <end position="37"/>
    </location>
</feature>
<proteinExistence type="predicted"/>
<dbReference type="EMBL" id="JAINUG010000195">
    <property type="protein sequence ID" value="KAJ8388403.1"/>
    <property type="molecule type" value="Genomic_DNA"/>
</dbReference>
<feature type="compositionally biased region" description="Basic and acidic residues" evidence="1">
    <location>
        <begin position="11"/>
        <end position="37"/>
    </location>
</feature>
<evidence type="ECO:0000313" key="3">
    <source>
        <dbReference type="Proteomes" id="UP001221898"/>
    </source>
</evidence>
<comment type="caution">
    <text evidence="2">The sequence shown here is derived from an EMBL/GenBank/DDBJ whole genome shotgun (WGS) entry which is preliminary data.</text>
</comment>
<keyword evidence="3" id="KW-1185">Reference proteome</keyword>
<organism evidence="2 3">
    <name type="scientific">Aldrovandia affinis</name>
    <dbReference type="NCBI Taxonomy" id="143900"/>
    <lineage>
        <taxon>Eukaryota</taxon>
        <taxon>Metazoa</taxon>
        <taxon>Chordata</taxon>
        <taxon>Craniata</taxon>
        <taxon>Vertebrata</taxon>
        <taxon>Euteleostomi</taxon>
        <taxon>Actinopterygii</taxon>
        <taxon>Neopterygii</taxon>
        <taxon>Teleostei</taxon>
        <taxon>Notacanthiformes</taxon>
        <taxon>Halosauridae</taxon>
        <taxon>Aldrovandia</taxon>
    </lineage>
</organism>
<reference evidence="2" key="1">
    <citation type="journal article" date="2023" name="Science">
        <title>Genome structures resolve the early diversification of teleost fishes.</title>
        <authorList>
            <person name="Parey E."/>
            <person name="Louis A."/>
            <person name="Montfort J."/>
            <person name="Bouchez O."/>
            <person name="Roques C."/>
            <person name="Iampietro C."/>
            <person name="Lluch J."/>
            <person name="Castinel A."/>
            <person name="Donnadieu C."/>
            <person name="Desvignes T."/>
            <person name="Floi Bucao C."/>
            <person name="Jouanno E."/>
            <person name="Wen M."/>
            <person name="Mejri S."/>
            <person name="Dirks R."/>
            <person name="Jansen H."/>
            <person name="Henkel C."/>
            <person name="Chen W.J."/>
            <person name="Zahm M."/>
            <person name="Cabau C."/>
            <person name="Klopp C."/>
            <person name="Thompson A.W."/>
            <person name="Robinson-Rechavi M."/>
            <person name="Braasch I."/>
            <person name="Lecointre G."/>
            <person name="Bobe J."/>
            <person name="Postlethwait J.H."/>
            <person name="Berthelot C."/>
            <person name="Roest Crollius H."/>
            <person name="Guiguen Y."/>
        </authorList>
    </citation>
    <scope>NUCLEOTIDE SEQUENCE</scope>
    <source>
        <strain evidence="2">NC1722</strain>
    </source>
</reference>
<accession>A0AAD7RQ80</accession>
<evidence type="ECO:0000256" key="1">
    <source>
        <dbReference type="SAM" id="MobiDB-lite"/>
    </source>
</evidence>
<name>A0AAD7RQ80_9TELE</name>
<dbReference type="AlphaFoldDB" id="A0AAD7RQ80"/>